<feature type="region of interest" description="Disordered" evidence="1">
    <location>
        <begin position="1"/>
        <end position="60"/>
    </location>
</feature>
<organism evidence="2 3">
    <name type="scientific">Artemisia annua</name>
    <name type="common">Sweet wormwood</name>
    <dbReference type="NCBI Taxonomy" id="35608"/>
    <lineage>
        <taxon>Eukaryota</taxon>
        <taxon>Viridiplantae</taxon>
        <taxon>Streptophyta</taxon>
        <taxon>Embryophyta</taxon>
        <taxon>Tracheophyta</taxon>
        <taxon>Spermatophyta</taxon>
        <taxon>Magnoliopsida</taxon>
        <taxon>eudicotyledons</taxon>
        <taxon>Gunneridae</taxon>
        <taxon>Pentapetalae</taxon>
        <taxon>asterids</taxon>
        <taxon>campanulids</taxon>
        <taxon>Asterales</taxon>
        <taxon>Asteraceae</taxon>
        <taxon>Asteroideae</taxon>
        <taxon>Anthemideae</taxon>
        <taxon>Artemisiinae</taxon>
        <taxon>Artemisia</taxon>
    </lineage>
</organism>
<dbReference type="EMBL" id="PKPP01004584">
    <property type="protein sequence ID" value="PWA63695.1"/>
    <property type="molecule type" value="Genomic_DNA"/>
</dbReference>
<reference evidence="2 3" key="1">
    <citation type="journal article" date="2018" name="Mol. Plant">
        <title>The genome of Artemisia annua provides insight into the evolution of Asteraceae family and artemisinin biosynthesis.</title>
        <authorList>
            <person name="Shen Q."/>
            <person name="Zhang L."/>
            <person name="Liao Z."/>
            <person name="Wang S."/>
            <person name="Yan T."/>
            <person name="Shi P."/>
            <person name="Liu M."/>
            <person name="Fu X."/>
            <person name="Pan Q."/>
            <person name="Wang Y."/>
            <person name="Lv Z."/>
            <person name="Lu X."/>
            <person name="Zhang F."/>
            <person name="Jiang W."/>
            <person name="Ma Y."/>
            <person name="Chen M."/>
            <person name="Hao X."/>
            <person name="Li L."/>
            <person name="Tang Y."/>
            <person name="Lv G."/>
            <person name="Zhou Y."/>
            <person name="Sun X."/>
            <person name="Brodelius P.E."/>
            <person name="Rose J.K.C."/>
            <person name="Tang K."/>
        </authorList>
    </citation>
    <scope>NUCLEOTIDE SEQUENCE [LARGE SCALE GENOMIC DNA]</scope>
    <source>
        <strain evidence="3">cv. Huhao1</strain>
        <tissue evidence="2">Leaf</tissue>
    </source>
</reference>
<evidence type="ECO:0000256" key="1">
    <source>
        <dbReference type="SAM" id="MobiDB-lite"/>
    </source>
</evidence>
<dbReference type="Proteomes" id="UP000245207">
    <property type="component" value="Unassembled WGS sequence"/>
</dbReference>
<evidence type="ECO:0000313" key="3">
    <source>
        <dbReference type="Proteomes" id="UP000245207"/>
    </source>
</evidence>
<feature type="compositionally biased region" description="Basic and acidic residues" evidence="1">
    <location>
        <begin position="46"/>
        <end position="60"/>
    </location>
</feature>
<feature type="compositionally biased region" description="Basic and acidic residues" evidence="1">
    <location>
        <begin position="22"/>
        <end position="38"/>
    </location>
</feature>
<comment type="caution">
    <text evidence="2">The sequence shown here is derived from an EMBL/GenBank/DDBJ whole genome shotgun (WGS) entry which is preliminary data.</text>
</comment>
<dbReference type="AlphaFoldDB" id="A0A2U1MQZ5"/>
<dbReference type="STRING" id="35608.A0A2U1MQZ5"/>
<evidence type="ECO:0000313" key="2">
    <source>
        <dbReference type="EMBL" id="PWA63695.1"/>
    </source>
</evidence>
<dbReference type="OrthoDB" id="1741661at2759"/>
<sequence length="139" mass="16029">MTNDYEGVNEDSGISDVGESSDLTKEEDSVPEAEKTDSVVESSMENEIHDDSNSDHEKESQFFYYDPPLSEDTGVWIPVSVPPMSESQREEWNRGLRINSTNYLQDNEIEWDQFIGEDKELTMWDVVLDMLLAKNKKNR</sequence>
<name>A0A2U1MQZ5_ARTAN</name>
<proteinExistence type="predicted"/>
<protein>
    <submittedName>
        <fullName evidence="2">RING/FYVE/PHD-type zinc finger family protein</fullName>
    </submittedName>
</protein>
<gene>
    <name evidence="2" type="ORF">CTI12_AA350940</name>
</gene>
<keyword evidence="3" id="KW-1185">Reference proteome</keyword>
<accession>A0A2U1MQZ5</accession>